<protein>
    <submittedName>
        <fullName evidence="2">Uridine kinase</fullName>
    </submittedName>
</protein>
<proteinExistence type="predicted"/>
<dbReference type="GO" id="GO:0016301">
    <property type="term" value="F:kinase activity"/>
    <property type="evidence" value="ECO:0007669"/>
    <property type="project" value="UniProtKB-KW"/>
</dbReference>
<evidence type="ECO:0000313" key="3">
    <source>
        <dbReference type="Proteomes" id="UP001219901"/>
    </source>
</evidence>
<sequence>MSEPSRTYSSFDVILNAIRSAVDERSGSPLLIGVDGAAGSGKSTLAKNLADNIDDSALIHLDDFHDWDDDSNWTLSTFAERALEPLLAGLTSKHQRYDWPTDSLGEWFEIPAVGVAIVEGVTTLRPDLRKFWNVSVWVDCPRELRLKRGIERDGEDMRSKWVDDWMPGEDRYFENDRPWDSAGYIFDGAGMAEVTGAIFKPPIA</sequence>
<name>A0AAJ5ZH21_9CHLR</name>
<dbReference type="RefSeq" id="WP_342826451.1">
    <property type="nucleotide sequence ID" value="NZ_CP046146.1"/>
</dbReference>
<reference evidence="3" key="3">
    <citation type="submission" date="2023-06" db="EMBL/GenBank/DDBJ databases">
        <title>Pangenomics reveal diversification of enzyme families and niche specialization in globally abundant SAR202 bacteria.</title>
        <authorList>
            <person name="Saw J.H.W."/>
        </authorList>
    </citation>
    <scope>NUCLEOTIDE SEQUENCE [LARGE SCALE GENOMIC DNA]</scope>
    <source>
        <strain evidence="3">JH1073</strain>
    </source>
</reference>
<reference evidence="3 4" key="1">
    <citation type="submission" date="2019-11" db="EMBL/GenBank/DDBJ databases">
        <authorList>
            <person name="Cho J.-C."/>
        </authorList>
    </citation>
    <scope>NUCLEOTIDE SEQUENCE [LARGE SCALE GENOMIC DNA]</scope>
    <source>
        <strain evidence="2 3">JH1073</strain>
        <strain evidence="1 4">JH702</strain>
    </source>
</reference>
<dbReference type="Pfam" id="PF13238">
    <property type="entry name" value="AAA_18"/>
    <property type="match status" value="1"/>
</dbReference>
<dbReference type="EMBL" id="CP046147">
    <property type="protein sequence ID" value="WFG39866.1"/>
    <property type="molecule type" value="Genomic_DNA"/>
</dbReference>
<keyword evidence="2" id="KW-0418">Kinase</keyword>
<dbReference type="Proteomes" id="UP001219901">
    <property type="component" value="Chromosome"/>
</dbReference>
<reference evidence="2" key="2">
    <citation type="journal article" date="2023" name="Nat. Commun.">
        <title>Cultivation of marine bacteria of the SAR202 clade.</title>
        <authorList>
            <person name="Lim Y."/>
            <person name="Seo J.H."/>
            <person name="Giovannoni S.J."/>
            <person name="Kang I."/>
            <person name="Cho J.C."/>
        </authorList>
    </citation>
    <scope>NUCLEOTIDE SEQUENCE</scope>
    <source>
        <strain evidence="2">JH1073</strain>
    </source>
</reference>
<evidence type="ECO:0000313" key="1">
    <source>
        <dbReference type="EMBL" id="MDG0867772.1"/>
    </source>
</evidence>
<gene>
    <name evidence="1" type="ORF">GKO46_11905</name>
    <name evidence="2" type="ORF">GKO48_09630</name>
</gene>
<dbReference type="InterPro" id="IPR027417">
    <property type="entry name" value="P-loop_NTPase"/>
</dbReference>
<keyword evidence="2" id="KW-0808">Transferase</keyword>
<organism evidence="2 3">
    <name type="scientific">Candidatus Lucifugimonas marina</name>
    <dbReference type="NCBI Taxonomy" id="3038979"/>
    <lineage>
        <taxon>Bacteria</taxon>
        <taxon>Bacillati</taxon>
        <taxon>Chloroflexota</taxon>
        <taxon>Dehalococcoidia</taxon>
        <taxon>SAR202 cluster</taxon>
        <taxon>Candidatus Lucifugimonadales</taxon>
        <taxon>Candidatus Lucifugimonadaceae</taxon>
        <taxon>Candidatus Lucifugimonas</taxon>
    </lineage>
</organism>
<dbReference type="Gene3D" id="3.40.50.300">
    <property type="entry name" value="P-loop containing nucleotide triphosphate hydrolases"/>
    <property type="match status" value="1"/>
</dbReference>
<dbReference type="AlphaFoldDB" id="A0AAJ5ZH21"/>
<evidence type="ECO:0000313" key="2">
    <source>
        <dbReference type="EMBL" id="WFG39866.1"/>
    </source>
</evidence>
<keyword evidence="3" id="KW-1185">Reference proteome</keyword>
<dbReference type="Proteomes" id="UP001321249">
    <property type="component" value="Unassembled WGS sequence"/>
</dbReference>
<dbReference type="SUPFAM" id="SSF52540">
    <property type="entry name" value="P-loop containing nucleoside triphosphate hydrolases"/>
    <property type="match status" value="1"/>
</dbReference>
<dbReference type="PANTHER" id="PTHR10285">
    <property type="entry name" value="URIDINE KINASE"/>
    <property type="match status" value="1"/>
</dbReference>
<evidence type="ECO:0000313" key="4">
    <source>
        <dbReference type="Proteomes" id="UP001321249"/>
    </source>
</evidence>
<accession>A0AAJ5ZH21</accession>
<dbReference type="EMBL" id="WMBE01000003">
    <property type="protein sequence ID" value="MDG0867772.1"/>
    <property type="molecule type" value="Genomic_DNA"/>
</dbReference>